<gene>
    <name evidence="2" type="ORF">EYF80_003135</name>
</gene>
<keyword evidence="3" id="KW-1185">Reference proteome</keyword>
<sequence>MEKGNKKKVTEGDEGPAIPEVPPMSMALRLRALMMLTLMVLALVLLVWQQVEFDKRIRGAGKVLGRQILALENFDREGGVLKTVSNTELNTTQLLTHWTLVVIFLRTWRQLKKTEEEEEMNGMLSFYSAPGLAKEATFVEKLSRKPDETHKNDLTSSPLWRICSIM</sequence>
<dbReference type="Proteomes" id="UP000314294">
    <property type="component" value="Unassembled WGS sequence"/>
</dbReference>
<keyword evidence="1" id="KW-0472">Membrane</keyword>
<keyword evidence="1" id="KW-1133">Transmembrane helix</keyword>
<name>A0A4Z2J9F1_9TELE</name>
<feature type="transmembrane region" description="Helical" evidence="1">
    <location>
        <begin position="30"/>
        <end position="48"/>
    </location>
</feature>
<evidence type="ECO:0000256" key="1">
    <source>
        <dbReference type="SAM" id="Phobius"/>
    </source>
</evidence>
<protein>
    <submittedName>
        <fullName evidence="2">Uncharacterized protein</fullName>
    </submittedName>
</protein>
<evidence type="ECO:0000313" key="3">
    <source>
        <dbReference type="Proteomes" id="UP000314294"/>
    </source>
</evidence>
<reference evidence="2 3" key="1">
    <citation type="submission" date="2019-03" db="EMBL/GenBank/DDBJ databases">
        <title>First draft genome of Liparis tanakae, snailfish: a comprehensive survey of snailfish specific genes.</title>
        <authorList>
            <person name="Kim W."/>
            <person name="Song I."/>
            <person name="Jeong J.-H."/>
            <person name="Kim D."/>
            <person name="Kim S."/>
            <person name="Ryu S."/>
            <person name="Song J.Y."/>
            <person name="Lee S.K."/>
        </authorList>
    </citation>
    <scope>NUCLEOTIDE SEQUENCE [LARGE SCALE GENOMIC DNA]</scope>
    <source>
        <tissue evidence="2">Muscle</tissue>
    </source>
</reference>
<accession>A0A4Z2J9F1</accession>
<keyword evidence="1" id="KW-0812">Transmembrane</keyword>
<dbReference type="AlphaFoldDB" id="A0A4Z2J9F1"/>
<dbReference type="EMBL" id="SRLO01000014">
    <property type="protein sequence ID" value="TNN86667.1"/>
    <property type="molecule type" value="Genomic_DNA"/>
</dbReference>
<proteinExistence type="predicted"/>
<comment type="caution">
    <text evidence="2">The sequence shown here is derived from an EMBL/GenBank/DDBJ whole genome shotgun (WGS) entry which is preliminary data.</text>
</comment>
<organism evidence="2 3">
    <name type="scientific">Liparis tanakae</name>
    <name type="common">Tanaka's snailfish</name>
    <dbReference type="NCBI Taxonomy" id="230148"/>
    <lineage>
        <taxon>Eukaryota</taxon>
        <taxon>Metazoa</taxon>
        <taxon>Chordata</taxon>
        <taxon>Craniata</taxon>
        <taxon>Vertebrata</taxon>
        <taxon>Euteleostomi</taxon>
        <taxon>Actinopterygii</taxon>
        <taxon>Neopterygii</taxon>
        <taxon>Teleostei</taxon>
        <taxon>Neoteleostei</taxon>
        <taxon>Acanthomorphata</taxon>
        <taxon>Eupercaria</taxon>
        <taxon>Perciformes</taxon>
        <taxon>Cottioidei</taxon>
        <taxon>Cottales</taxon>
        <taxon>Liparidae</taxon>
        <taxon>Liparis</taxon>
    </lineage>
</organism>
<evidence type="ECO:0000313" key="2">
    <source>
        <dbReference type="EMBL" id="TNN86667.1"/>
    </source>
</evidence>